<dbReference type="PANTHER" id="PTHR30006">
    <property type="entry name" value="THIAMINE-BINDING PERIPLASMIC PROTEIN-RELATED"/>
    <property type="match status" value="1"/>
</dbReference>
<dbReference type="SUPFAM" id="SSF53850">
    <property type="entry name" value="Periplasmic binding protein-like II"/>
    <property type="match status" value="1"/>
</dbReference>
<protein>
    <submittedName>
        <fullName evidence="6">ABC transporter substrate-binding protein</fullName>
    </submittedName>
</protein>
<comment type="similarity">
    <text evidence="2">Belongs to the bacterial solute-binding protein 1 family.</text>
</comment>
<accession>A0ABS7AB45</accession>
<dbReference type="PANTHER" id="PTHR30006:SF3">
    <property type="entry name" value="THIAMINE-BINDING PERIPLASMIC PROTEIN"/>
    <property type="match status" value="1"/>
</dbReference>
<sequence length="357" mass="39795">MNRDTGGFGTMTHSITRRRILGGAIAAPFVFTAERAFAADQITIADVGGAPAAALRAAFYEPFERETGIKVVGVVHEADPTVQFRLIVDSRSYIWDACMVTAQHVINLSRPRNYIEPLNLQGVPGLIDGMLNDKWFGFSVFATVLAYRTDKFGENGPRNWADFWDLSKFPGRRALYRSVTGVMEAALMADGVPASQLYPIDLNRAFRKLDQIKQHINVWWTSGAQNTQLLQSGEVDMSDTWGARAYAAISAGAPVKMRWEQGLYSTDGWSILRGTPRADLTRRFIAFCMKPEQQAIYSTMVANGPSNQLAYNFMPPERAEVLPTSPANIRGLAVSNSEWWGANRSKVQERFQDWLLS</sequence>
<keyword evidence="5" id="KW-0574">Periplasm</keyword>
<evidence type="ECO:0000256" key="5">
    <source>
        <dbReference type="ARBA" id="ARBA00022764"/>
    </source>
</evidence>
<keyword evidence="3" id="KW-0813">Transport</keyword>
<comment type="subcellular location">
    <subcellularLocation>
        <location evidence="1">Periplasm</location>
    </subcellularLocation>
</comment>
<keyword evidence="7" id="KW-1185">Reference proteome</keyword>
<evidence type="ECO:0000256" key="1">
    <source>
        <dbReference type="ARBA" id="ARBA00004418"/>
    </source>
</evidence>
<organism evidence="6 7">
    <name type="scientific">Roseomonas alba</name>
    <dbReference type="NCBI Taxonomy" id="2846776"/>
    <lineage>
        <taxon>Bacteria</taxon>
        <taxon>Pseudomonadati</taxon>
        <taxon>Pseudomonadota</taxon>
        <taxon>Alphaproteobacteria</taxon>
        <taxon>Acetobacterales</taxon>
        <taxon>Roseomonadaceae</taxon>
        <taxon>Roseomonas</taxon>
    </lineage>
</organism>
<comment type="caution">
    <text evidence="6">The sequence shown here is derived from an EMBL/GenBank/DDBJ whole genome shotgun (WGS) entry which is preliminary data.</text>
</comment>
<evidence type="ECO:0000313" key="6">
    <source>
        <dbReference type="EMBL" id="MBW6399398.1"/>
    </source>
</evidence>
<evidence type="ECO:0000313" key="7">
    <source>
        <dbReference type="Proteomes" id="UP001196565"/>
    </source>
</evidence>
<keyword evidence="4" id="KW-0732">Signal</keyword>
<dbReference type="EMBL" id="JAHYBZ010000005">
    <property type="protein sequence ID" value="MBW6399398.1"/>
    <property type="molecule type" value="Genomic_DNA"/>
</dbReference>
<proteinExistence type="inferred from homology"/>
<gene>
    <name evidence="6" type="ORF">KPL78_16190</name>
</gene>
<dbReference type="InterPro" id="IPR006059">
    <property type="entry name" value="SBP"/>
</dbReference>
<reference evidence="6 7" key="1">
    <citation type="submission" date="2021-07" db="EMBL/GenBank/DDBJ databases">
        <authorList>
            <person name="So Y."/>
        </authorList>
    </citation>
    <scope>NUCLEOTIDE SEQUENCE [LARGE SCALE GENOMIC DNA]</scope>
    <source>
        <strain evidence="6 7">HJA6</strain>
    </source>
</reference>
<dbReference type="Proteomes" id="UP001196565">
    <property type="component" value="Unassembled WGS sequence"/>
</dbReference>
<name>A0ABS7AB45_9PROT</name>
<evidence type="ECO:0000256" key="2">
    <source>
        <dbReference type="ARBA" id="ARBA00008520"/>
    </source>
</evidence>
<dbReference type="Gene3D" id="3.40.190.10">
    <property type="entry name" value="Periplasmic binding protein-like II"/>
    <property type="match status" value="2"/>
</dbReference>
<dbReference type="Pfam" id="PF13416">
    <property type="entry name" value="SBP_bac_8"/>
    <property type="match status" value="1"/>
</dbReference>
<evidence type="ECO:0000256" key="3">
    <source>
        <dbReference type="ARBA" id="ARBA00022448"/>
    </source>
</evidence>
<dbReference type="CDD" id="cd13589">
    <property type="entry name" value="PBP2_polyamine_RpCGA009"/>
    <property type="match status" value="1"/>
</dbReference>
<evidence type="ECO:0000256" key="4">
    <source>
        <dbReference type="ARBA" id="ARBA00022729"/>
    </source>
</evidence>